<organism evidence="2">
    <name type="scientific">Arundo donax</name>
    <name type="common">Giant reed</name>
    <name type="synonym">Donax arundinaceus</name>
    <dbReference type="NCBI Taxonomy" id="35708"/>
    <lineage>
        <taxon>Eukaryota</taxon>
        <taxon>Viridiplantae</taxon>
        <taxon>Streptophyta</taxon>
        <taxon>Embryophyta</taxon>
        <taxon>Tracheophyta</taxon>
        <taxon>Spermatophyta</taxon>
        <taxon>Magnoliopsida</taxon>
        <taxon>Liliopsida</taxon>
        <taxon>Poales</taxon>
        <taxon>Poaceae</taxon>
        <taxon>PACMAD clade</taxon>
        <taxon>Arundinoideae</taxon>
        <taxon>Arundineae</taxon>
        <taxon>Arundo</taxon>
    </lineage>
</organism>
<proteinExistence type="predicted"/>
<evidence type="ECO:0000256" key="1">
    <source>
        <dbReference type="SAM" id="MobiDB-lite"/>
    </source>
</evidence>
<name>A0A0A9H8Z8_ARUDO</name>
<feature type="region of interest" description="Disordered" evidence="1">
    <location>
        <begin position="48"/>
        <end position="88"/>
    </location>
</feature>
<feature type="compositionally biased region" description="Basic residues" evidence="1">
    <location>
        <begin position="79"/>
        <end position="88"/>
    </location>
</feature>
<accession>A0A0A9H8Z8</accession>
<protein>
    <submittedName>
        <fullName evidence="2">Uncharacterized protein</fullName>
    </submittedName>
</protein>
<dbReference type="AlphaFoldDB" id="A0A0A9H8Z8"/>
<reference evidence="2" key="2">
    <citation type="journal article" date="2015" name="Data Brief">
        <title>Shoot transcriptome of the giant reed, Arundo donax.</title>
        <authorList>
            <person name="Barrero R.A."/>
            <person name="Guerrero F.D."/>
            <person name="Moolhuijzen P."/>
            <person name="Goolsby J.A."/>
            <person name="Tidwell J."/>
            <person name="Bellgard S.E."/>
            <person name="Bellgard M.I."/>
        </authorList>
    </citation>
    <scope>NUCLEOTIDE SEQUENCE</scope>
    <source>
        <tissue evidence="2">Shoot tissue taken approximately 20 cm above the soil surface</tissue>
    </source>
</reference>
<sequence>MKNLEMFSECRSISLESCFSLTWIQCLRYSGRRRHPTINAKLHMIREESSNELMSKKEKGTKEQNGHMTKWNNNQVKRNNNHVKRSMR</sequence>
<dbReference type="EMBL" id="GBRH01164684">
    <property type="protein sequence ID" value="JAE33212.1"/>
    <property type="molecule type" value="Transcribed_RNA"/>
</dbReference>
<evidence type="ECO:0000313" key="2">
    <source>
        <dbReference type="EMBL" id="JAE33212.1"/>
    </source>
</evidence>
<feature type="compositionally biased region" description="Basic and acidic residues" evidence="1">
    <location>
        <begin position="48"/>
        <end position="65"/>
    </location>
</feature>
<reference evidence="2" key="1">
    <citation type="submission" date="2014-09" db="EMBL/GenBank/DDBJ databases">
        <authorList>
            <person name="Magalhaes I.L.F."/>
            <person name="Oliveira U."/>
            <person name="Santos F.R."/>
            <person name="Vidigal T.H.D.A."/>
            <person name="Brescovit A.D."/>
            <person name="Santos A.J."/>
        </authorList>
    </citation>
    <scope>NUCLEOTIDE SEQUENCE</scope>
    <source>
        <tissue evidence="2">Shoot tissue taken approximately 20 cm above the soil surface</tissue>
    </source>
</reference>